<keyword evidence="1" id="KW-1133">Transmembrane helix</keyword>
<evidence type="ECO:0008006" key="4">
    <source>
        <dbReference type="Google" id="ProtNLM"/>
    </source>
</evidence>
<evidence type="ECO:0000313" key="3">
    <source>
        <dbReference type="Proteomes" id="UP000229344"/>
    </source>
</evidence>
<dbReference type="Proteomes" id="UP000229344">
    <property type="component" value="Unassembled WGS sequence"/>
</dbReference>
<keyword evidence="1" id="KW-0812">Transmembrane</keyword>
<name>A0A2H0UES3_9BACT</name>
<evidence type="ECO:0000313" key="2">
    <source>
        <dbReference type="EMBL" id="PIR84891.1"/>
    </source>
</evidence>
<gene>
    <name evidence="2" type="ORF">COU16_00310</name>
</gene>
<feature type="transmembrane region" description="Helical" evidence="1">
    <location>
        <begin position="25"/>
        <end position="45"/>
    </location>
</feature>
<comment type="caution">
    <text evidence="2">The sequence shown here is derived from an EMBL/GenBank/DDBJ whole genome shotgun (WGS) entry which is preliminary data.</text>
</comment>
<sequence>MALFSRKKHRRIAASSPQAGIGKQLLYGFITLFTVGVLGYGTWYLTRLSAVTIDQITVSGGETVSHALMEQKIADSLEGNYFFFIPKRFTFTYPESAIQAAAASVPRAKDVAVTREGTKLHVTFGEYTPYALWCADKISNTDCMFLSEDGYAFAKAPPLRGGALMRFTTETQTPERDTQPFTAEQLRNMYGFIDGLEKQFGFRVLAVTRSIDEDLFYHLGEGGTIYTTENADNETTFENLATVLKSDKFSHLTKDNFSYIDLRFGNRVFVNETETEKPTPIAQEHASTTTTSTTAVMKALVPESTATTSSETLPDEN</sequence>
<accession>A0A2H0UES3</accession>
<proteinExistence type="predicted"/>
<dbReference type="EMBL" id="PFBI01000002">
    <property type="protein sequence ID" value="PIR84891.1"/>
    <property type="molecule type" value="Genomic_DNA"/>
</dbReference>
<keyword evidence="1" id="KW-0472">Membrane</keyword>
<evidence type="ECO:0000256" key="1">
    <source>
        <dbReference type="SAM" id="Phobius"/>
    </source>
</evidence>
<reference evidence="3" key="1">
    <citation type="submission" date="2017-09" db="EMBL/GenBank/DDBJ databases">
        <title>Depth-based differentiation of microbial function through sediment-hosted aquifers and enrichment of novel symbionts in the deep terrestrial subsurface.</title>
        <authorList>
            <person name="Probst A.J."/>
            <person name="Ladd B."/>
            <person name="Jarett J.K."/>
            <person name="Geller-Mcgrath D.E."/>
            <person name="Sieber C.M.K."/>
            <person name="Emerson J.B."/>
            <person name="Anantharaman K."/>
            <person name="Thomas B.C."/>
            <person name="Malmstrom R."/>
            <person name="Stieglmeier M."/>
            <person name="Klingl A."/>
            <person name="Woyke T."/>
            <person name="Ryan C.M."/>
            <person name="Banfield J.F."/>
        </authorList>
    </citation>
    <scope>NUCLEOTIDE SEQUENCE [LARGE SCALE GENOMIC DNA]</scope>
</reference>
<organism evidence="2 3">
    <name type="scientific">Candidatus Kaiserbacteria bacterium CG10_big_fil_rev_8_21_14_0_10_47_16</name>
    <dbReference type="NCBI Taxonomy" id="1974608"/>
    <lineage>
        <taxon>Bacteria</taxon>
        <taxon>Candidatus Kaiseribacteriota</taxon>
    </lineage>
</organism>
<dbReference type="AlphaFoldDB" id="A0A2H0UES3"/>
<protein>
    <recommendedName>
        <fullName evidence="4">POTRA domain-containing protein</fullName>
    </recommendedName>
</protein>